<feature type="compositionally biased region" description="Basic and acidic residues" evidence="1">
    <location>
        <begin position="364"/>
        <end position="374"/>
    </location>
</feature>
<accession>A0A507CVL8</accession>
<feature type="compositionally biased region" description="Polar residues" evidence="1">
    <location>
        <begin position="661"/>
        <end position="676"/>
    </location>
</feature>
<gene>
    <name evidence="3" type="ORF">SeLEV6574_g01638</name>
    <name evidence="2" type="ORF">SeMB42_g04800</name>
</gene>
<dbReference type="VEuPathDB" id="FungiDB:SeMB42_g04800"/>
<feature type="compositionally biased region" description="Polar residues" evidence="1">
    <location>
        <begin position="336"/>
        <end position="360"/>
    </location>
</feature>
<feature type="compositionally biased region" description="Acidic residues" evidence="1">
    <location>
        <begin position="308"/>
        <end position="321"/>
    </location>
</feature>
<dbReference type="AlphaFoldDB" id="A0A507CVL8"/>
<feature type="compositionally biased region" description="Basic and acidic residues" evidence="1">
    <location>
        <begin position="322"/>
        <end position="335"/>
    </location>
</feature>
<dbReference type="EMBL" id="QEAM01000039">
    <property type="protein sequence ID" value="TPX49139.1"/>
    <property type="molecule type" value="Genomic_DNA"/>
</dbReference>
<sequence>MGAQESKLQLRRNVFSLYERKSIDPKDADFFNTFFEMPESAEDIFNLLAKKDIKQIRDASADNLITLLQKCCEQIQHFVDIVEPFNKETGKMTLNAIRILTRILPYVFESASPALENSLFWTPPPSPAPTTPSTDDGRSIRDTLGAKLCIAVVKCLFVRGFTLPDYVSDLHGVQYVIWAHGLGVSVAPNSSKEIDTARIETLRLLLVLLSHGMYIAPTELLSFDNRWCNVFVTGLERRAVLALLCSLLNTAMNYDPNSWSMIPYNHILFSDIQEQLVTLCLQTLTVLLDYKAMSRVSPIADLKHDSDVSSDEGYDQDDEEGIGARDDATREKARPSNDNSKPINGASQPEHSRAPSQRISSPHDISEHVSDRRSSSQQDVTMSRHNDFQYYMARMYRPQDCGFVLNGIARLVRNPLDSANVYLPGSTKRVTLHSEVLMLFWKTVEVNERYTRYTMESDKVLTLLTAMLYFILEGKQDPTQLGLIRLCCFLIHILSQDRNFAVQLNTPFDSSQAAPVLKLLPVFGAGCYGDFFLLAIHHIITTTGRGPIAALHESFMISMTNVSPYIKSLTVVTSNKLLSLFTSFANPAFLLSAEPNHKLIFYMIESLNNLIQFQVAGNSQLIYSLIRTKDRVYALAELSYESAMTELNRIRELKASKHAQAASSVAGNTTPVSATPPTEELSEKARGKLPDTASDESLPPLPATGERRQFHATTEWFEYWKKHLPLGVLMVLIDTLAPQIEQFCIERGLNDEKQVVTYLESGTLVGLLPLPQPILVRRFHYNDAIRIWFTSFLWGAVFLKSGNRDNAE</sequence>
<dbReference type="PANTHER" id="PTHR21575:SF12">
    <property type="entry name" value="PROTEIN HID1"/>
    <property type="match status" value="1"/>
</dbReference>
<evidence type="ECO:0008006" key="6">
    <source>
        <dbReference type="Google" id="ProtNLM"/>
    </source>
</evidence>
<dbReference type="GO" id="GO:0016020">
    <property type="term" value="C:membrane"/>
    <property type="evidence" value="ECO:0007669"/>
    <property type="project" value="TreeGrafter"/>
</dbReference>
<evidence type="ECO:0000313" key="5">
    <source>
        <dbReference type="Proteomes" id="UP000320475"/>
    </source>
</evidence>
<evidence type="ECO:0000313" key="2">
    <source>
        <dbReference type="EMBL" id="TPX43247.1"/>
    </source>
</evidence>
<dbReference type="Proteomes" id="UP000317494">
    <property type="component" value="Unassembled WGS sequence"/>
</dbReference>
<feature type="region of interest" description="Disordered" evidence="1">
    <location>
        <begin position="304"/>
        <end position="381"/>
    </location>
</feature>
<organism evidence="2 4">
    <name type="scientific">Synchytrium endobioticum</name>
    <dbReference type="NCBI Taxonomy" id="286115"/>
    <lineage>
        <taxon>Eukaryota</taxon>
        <taxon>Fungi</taxon>
        <taxon>Fungi incertae sedis</taxon>
        <taxon>Chytridiomycota</taxon>
        <taxon>Chytridiomycota incertae sedis</taxon>
        <taxon>Chytridiomycetes</taxon>
        <taxon>Synchytriales</taxon>
        <taxon>Synchytriaceae</taxon>
        <taxon>Synchytrium</taxon>
    </lineage>
</organism>
<dbReference type="GO" id="GO:0005797">
    <property type="term" value="C:Golgi medial cisterna"/>
    <property type="evidence" value="ECO:0007669"/>
    <property type="project" value="TreeGrafter"/>
</dbReference>
<comment type="caution">
    <text evidence="2">The sequence shown here is derived from an EMBL/GenBank/DDBJ whole genome shotgun (WGS) entry which is preliminary data.</text>
</comment>
<dbReference type="OrthoDB" id="432953at2759"/>
<keyword evidence="4" id="KW-1185">Reference proteome</keyword>
<evidence type="ECO:0000313" key="3">
    <source>
        <dbReference type="EMBL" id="TPX49139.1"/>
    </source>
</evidence>
<evidence type="ECO:0000313" key="4">
    <source>
        <dbReference type="Proteomes" id="UP000317494"/>
    </source>
</evidence>
<reference evidence="4 5" key="1">
    <citation type="journal article" date="2019" name="Sci. Rep.">
        <title>Comparative genomics of chytrid fungi reveal insights into the obligate biotrophic and pathogenic lifestyle of Synchytrium endobioticum.</title>
        <authorList>
            <person name="van de Vossenberg B.T.L.H."/>
            <person name="Warris S."/>
            <person name="Nguyen H.D.T."/>
            <person name="van Gent-Pelzer M.P.E."/>
            <person name="Joly D.L."/>
            <person name="van de Geest H.C."/>
            <person name="Bonants P.J.M."/>
            <person name="Smith D.S."/>
            <person name="Levesque C.A."/>
            <person name="van der Lee T.A.J."/>
        </authorList>
    </citation>
    <scope>NUCLEOTIDE SEQUENCE [LARGE SCALE GENOMIC DNA]</scope>
    <source>
        <strain evidence="3 5">LEV6574</strain>
        <strain evidence="2 4">MB42</strain>
    </source>
</reference>
<dbReference type="Pfam" id="PF09742">
    <property type="entry name" value="Dymeclin"/>
    <property type="match status" value="1"/>
</dbReference>
<feature type="region of interest" description="Disordered" evidence="1">
    <location>
        <begin position="661"/>
        <end position="705"/>
    </location>
</feature>
<dbReference type="EMBL" id="QEAN01000205">
    <property type="protein sequence ID" value="TPX43247.1"/>
    <property type="molecule type" value="Genomic_DNA"/>
</dbReference>
<dbReference type="PANTHER" id="PTHR21575">
    <property type="entry name" value="PROTEIN HID1"/>
    <property type="match status" value="1"/>
</dbReference>
<dbReference type="Proteomes" id="UP000320475">
    <property type="component" value="Unassembled WGS sequence"/>
</dbReference>
<dbReference type="STRING" id="286115.A0A507CVL8"/>
<protein>
    <recommendedName>
        <fullName evidence="6">Dymeclin</fullName>
    </recommendedName>
</protein>
<proteinExistence type="predicted"/>
<dbReference type="GO" id="GO:0000138">
    <property type="term" value="C:Golgi trans cisterna"/>
    <property type="evidence" value="ECO:0007669"/>
    <property type="project" value="TreeGrafter"/>
</dbReference>
<dbReference type="InterPro" id="IPR026705">
    <property type="entry name" value="Hid-1/Ecm30"/>
</dbReference>
<name>A0A507CVL8_9FUNG</name>
<evidence type="ECO:0000256" key="1">
    <source>
        <dbReference type="SAM" id="MobiDB-lite"/>
    </source>
</evidence>